<dbReference type="Proteomes" id="UP001244341">
    <property type="component" value="Chromosome 2b"/>
</dbReference>
<dbReference type="InterPro" id="IPR041677">
    <property type="entry name" value="DNA2/NAM7_AAA_11"/>
</dbReference>
<dbReference type="Gene3D" id="3.40.50.300">
    <property type="entry name" value="P-loop containing nucleotide triphosphate hydrolases"/>
    <property type="match status" value="2"/>
</dbReference>
<evidence type="ECO:0000313" key="3">
    <source>
        <dbReference type="EMBL" id="WIA09977.1"/>
    </source>
</evidence>
<evidence type="ECO:0000313" key="4">
    <source>
        <dbReference type="Proteomes" id="UP001244341"/>
    </source>
</evidence>
<dbReference type="PANTHER" id="PTHR10887">
    <property type="entry name" value="DNA2/NAM7 HELICASE FAMILY"/>
    <property type="match status" value="1"/>
</dbReference>
<dbReference type="CDD" id="cd18808">
    <property type="entry name" value="SF1_C_Upf1"/>
    <property type="match status" value="1"/>
</dbReference>
<feature type="domain" description="DNA2/NAM7 helicase helicase" evidence="1">
    <location>
        <begin position="124"/>
        <end position="242"/>
    </location>
</feature>
<dbReference type="InterPro" id="IPR045055">
    <property type="entry name" value="DNA2/NAM7-like"/>
</dbReference>
<protein>
    <recommendedName>
        <fullName evidence="5">AAA+ ATPase domain-containing protein</fullName>
    </recommendedName>
</protein>
<evidence type="ECO:0000259" key="2">
    <source>
        <dbReference type="Pfam" id="PF13087"/>
    </source>
</evidence>
<dbReference type="InterPro" id="IPR047187">
    <property type="entry name" value="SF1_C_Upf1"/>
</dbReference>
<evidence type="ECO:0000259" key="1">
    <source>
        <dbReference type="Pfam" id="PF13086"/>
    </source>
</evidence>
<name>A0ABY8TNM6_TETOB</name>
<dbReference type="EMBL" id="CP126209">
    <property type="protein sequence ID" value="WIA09977.1"/>
    <property type="molecule type" value="Genomic_DNA"/>
</dbReference>
<reference evidence="3 4" key="1">
    <citation type="submission" date="2023-05" db="EMBL/GenBank/DDBJ databases">
        <title>A 100% complete, gapless, phased diploid assembly of the Scenedesmus obliquus UTEX 3031 genome.</title>
        <authorList>
            <person name="Biondi T.C."/>
            <person name="Hanschen E.R."/>
            <person name="Kwon T."/>
            <person name="Eng W."/>
            <person name="Kruse C.P.S."/>
            <person name="Koehler S.I."/>
            <person name="Kunde Y."/>
            <person name="Gleasner C.D."/>
            <person name="You Mak K.T."/>
            <person name="Polle J."/>
            <person name="Hovde B.T."/>
            <person name="Starkenburg S.R."/>
        </authorList>
    </citation>
    <scope>NUCLEOTIDE SEQUENCE [LARGE SCALE GENOMIC DNA]</scope>
    <source>
        <strain evidence="3 4">DOE0152z</strain>
    </source>
</reference>
<keyword evidence="4" id="KW-1185">Reference proteome</keyword>
<organism evidence="3 4">
    <name type="scientific">Tetradesmus obliquus</name>
    <name type="common">Green alga</name>
    <name type="synonym">Acutodesmus obliquus</name>
    <dbReference type="NCBI Taxonomy" id="3088"/>
    <lineage>
        <taxon>Eukaryota</taxon>
        <taxon>Viridiplantae</taxon>
        <taxon>Chlorophyta</taxon>
        <taxon>core chlorophytes</taxon>
        <taxon>Chlorophyceae</taxon>
        <taxon>CS clade</taxon>
        <taxon>Sphaeropleales</taxon>
        <taxon>Scenedesmaceae</taxon>
        <taxon>Tetradesmus</taxon>
    </lineage>
</organism>
<dbReference type="InterPro" id="IPR041679">
    <property type="entry name" value="DNA2/NAM7-like_C"/>
</dbReference>
<proteinExistence type="predicted"/>
<gene>
    <name evidence="3" type="ORF">OEZ85_010189</name>
</gene>
<feature type="domain" description="DNA2/NAM7 helicase helicase" evidence="1">
    <location>
        <begin position="263"/>
        <end position="332"/>
    </location>
</feature>
<dbReference type="SUPFAM" id="SSF52540">
    <property type="entry name" value="P-loop containing nucleoside triphosphate hydrolases"/>
    <property type="match status" value="1"/>
</dbReference>
<evidence type="ECO:0008006" key="5">
    <source>
        <dbReference type="Google" id="ProtNLM"/>
    </source>
</evidence>
<sequence>MEGVVVELPWQPVGLTDQPWQLHCLGNLTTYKRCLEGLAALAAGGSTYAAAVGAASAAPDRVLQHIITASWQWQQDRGCMSVGEADADALVQQLKASGEQAVGQDVVQCGVSDAQLQAVSGGALNAAQEAAVKAAAEQRLTLIWGPPGTGKTHTIVQLLRVMLCQQQEGTRSSHPILVCAETHTATDNILSKLIASSKAAGAAAAAAGGEARHRAAGLRVEKEELLRIGDVGRVTPELRSCTLYALGDKLTNAAGFLDMKKVRAELASKRVVFATCAAAGASILQAAGVQFNTVMVDEATQVLEPCCLLPVLLGPAQQLVLVGDHKQLGPCVSAATQGYGLKESLFERLLACGAAEPHMLTTQYRMHPGIAALPSDCFYGGLLNTHYSNQSCPTLGPCLQPGISLVDVEGRETAAGSSWLNRDEAQAVARILRQLLSPNGDGSGSSSSSVLVARGIGIITPYKAMVQELRSVMARVPGAGEVEVNTVDAFQGREKDVVIFCSVRCNSGGRLGFVADARRLNVAVTRARHALVLVGSRRTLAADELWAQWVCNTSCRDLRLES</sequence>
<dbReference type="PANTHER" id="PTHR10887:SF495">
    <property type="entry name" value="HELICASE SENATAXIN ISOFORM X1-RELATED"/>
    <property type="match status" value="1"/>
</dbReference>
<feature type="domain" description="DNA2/NAM7 helicase-like C-terminal" evidence="2">
    <location>
        <begin position="341"/>
        <end position="537"/>
    </location>
</feature>
<accession>A0ABY8TNM6</accession>
<dbReference type="InterPro" id="IPR027417">
    <property type="entry name" value="P-loop_NTPase"/>
</dbReference>
<dbReference type="Pfam" id="PF13086">
    <property type="entry name" value="AAA_11"/>
    <property type="match status" value="2"/>
</dbReference>
<dbReference type="Pfam" id="PF13087">
    <property type="entry name" value="AAA_12"/>
    <property type="match status" value="1"/>
</dbReference>